<dbReference type="InterPro" id="IPR027543">
    <property type="entry name" value="Lon_bac"/>
</dbReference>
<evidence type="ECO:0000256" key="11">
    <source>
        <dbReference type="PROSITE-ProRule" id="PRU01122"/>
    </source>
</evidence>
<dbReference type="HAMAP" id="MF_01973">
    <property type="entry name" value="lon_bact"/>
    <property type="match status" value="1"/>
</dbReference>
<dbReference type="InterPro" id="IPR008268">
    <property type="entry name" value="Peptidase_S16_AS"/>
</dbReference>
<comment type="similarity">
    <text evidence="9 10 11 12">Belongs to the peptidase S16 family.</text>
</comment>
<dbReference type="InterPro" id="IPR003111">
    <property type="entry name" value="Lon_prtase_N"/>
</dbReference>
<dbReference type="Pfam" id="PF02190">
    <property type="entry name" value="LON_substr_bdg"/>
    <property type="match status" value="1"/>
</dbReference>
<evidence type="ECO:0000256" key="1">
    <source>
        <dbReference type="ARBA" id="ARBA00004496"/>
    </source>
</evidence>
<dbReference type="InterPro" id="IPR027417">
    <property type="entry name" value="P-loop_NTPase"/>
</dbReference>
<dbReference type="Pfam" id="PF22667">
    <property type="entry name" value="Lon_lid"/>
    <property type="match status" value="1"/>
</dbReference>
<evidence type="ECO:0000313" key="16">
    <source>
        <dbReference type="EMBL" id="AFE54295.1"/>
    </source>
</evidence>
<comment type="induction">
    <text evidence="9">By heat shock.</text>
</comment>
<dbReference type="InterPro" id="IPR046336">
    <property type="entry name" value="Lon_prtase_N_sf"/>
</dbReference>
<keyword evidence="2 9" id="KW-0963">Cytoplasm</keyword>
<evidence type="ECO:0000256" key="2">
    <source>
        <dbReference type="ARBA" id="ARBA00022490"/>
    </source>
</evidence>
<feature type="binding site" evidence="9">
    <location>
        <begin position="356"/>
        <end position="363"/>
    </location>
    <ligand>
        <name>ATP</name>
        <dbReference type="ChEBI" id="CHEBI:30616"/>
    </ligand>
</feature>
<keyword evidence="8 9" id="KW-0346">Stress response</keyword>
<dbReference type="Gene3D" id="3.40.50.300">
    <property type="entry name" value="P-loop containing nucleotide triphosphate hydrolases"/>
    <property type="match status" value="1"/>
</dbReference>
<dbReference type="PROSITE" id="PS51786">
    <property type="entry name" value="LON_PROTEOLYTIC"/>
    <property type="match status" value="1"/>
</dbReference>
<feature type="active site" evidence="9 11">
    <location>
        <position position="722"/>
    </location>
</feature>
<keyword evidence="5 9" id="KW-0378">Hydrolase</keyword>
<dbReference type="InterPro" id="IPR015947">
    <property type="entry name" value="PUA-like_sf"/>
</dbReference>
<proteinExistence type="evidence at transcript level"/>
<evidence type="ECO:0000256" key="5">
    <source>
        <dbReference type="ARBA" id="ARBA00022801"/>
    </source>
</evidence>
<dbReference type="PIRSF" id="PIRSF001174">
    <property type="entry name" value="Lon_proteas"/>
    <property type="match status" value="1"/>
</dbReference>
<reference evidence="16" key="1">
    <citation type="submission" date="2012-03" db="EMBL/GenBank/DDBJ databases">
        <authorList>
            <person name="Johnson S.L."/>
            <person name="Sims D."/>
            <person name="Han S."/>
            <person name="Bruce D.C."/>
            <person name="Dasch G.A."/>
        </authorList>
    </citation>
    <scope>NUCLEOTIDE SEQUENCE [LARGE SCALE GENOMIC DNA]</scope>
    <source>
        <strain evidence="16">TH1527</strain>
    </source>
</reference>
<keyword evidence="17" id="KW-1185">Reference proteome</keyword>
<dbReference type="Gene3D" id="1.20.5.5270">
    <property type="match status" value="1"/>
</dbReference>
<dbReference type="Pfam" id="PF05362">
    <property type="entry name" value="Lon_C"/>
    <property type="match status" value="1"/>
</dbReference>
<dbReference type="SMART" id="SM00464">
    <property type="entry name" value="LON"/>
    <property type="match status" value="1"/>
</dbReference>
<dbReference type="NCBIfam" id="NF008053">
    <property type="entry name" value="PRK10787.1"/>
    <property type="match status" value="1"/>
</dbReference>
<dbReference type="InterPro" id="IPR027065">
    <property type="entry name" value="Lon_Prtase"/>
</dbReference>
<evidence type="ECO:0000256" key="6">
    <source>
        <dbReference type="ARBA" id="ARBA00022825"/>
    </source>
</evidence>
<gene>
    <name evidence="9" type="primary">lon</name>
    <name evidence="16" type="ORF">RTTH1527_02150</name>
</gene>
<feature type="domain" description="Lon proteolytic" evidence="14">
    <location>
        <begin position="592"/>
        <end position="773"/>
    </location>
</feature>
<dbReference type="NCBIfam" id="TIGR00763">
    <property type="entry name" value="lon"/>
    <property type="match status" value="1"/>
</dbReference>
<dbReference type="SUPFAM" id="SSF54211">
    <property type="entry name" value="Ribosomal protein S5 domain 2-like"/>
    <property type="match status" value="1"/>
</dbReference>
<dbReference type="Gene3D" id="3.30.230.10">
    <property type="match status" value="1"/>
</dbReference>
<dbReference type="Gene3D" id="2.30.130.40">
    <property type="entry name" value="LON domain-like"/>
    <property type="match status" value="1"/>
</dbReference>
<comment type="function">
    <text evidence="9">ATP-dependent serine protease that mediates the selective degradation of mutant and abnormal proteins as well as certain short-lived regulatory proteins. Required for cellular homeostasis and for survival from DNA damage and developmental changes induced by stress. Degrades polypeptides processively to yield small peptide fragments that are 5 to 10 amino acids long. Binds to DNA in a double-stranded, site-specific manner.</text>
</comment>
<organism evidence="16 17">
    <name type="scientific">Rickettsia typhi str. TH1527</name>
    <dbReference type="NCBI Taxonomy" id="1003201"/>
    <lineage>
        <taxon>Bacteria</taxon>
        <taxon>Pseudomonadati</taxon>
        <taxon>Pseudomonadota</taxon>
        <taxon>Alphaproteobacteria</taxon>
        <taxon>Rickettsiales</taxon>
        <taxon>Rickettsiaceae</taxon>
        <taxon>Rickettsieae</taxon>
        <taxon>Rickettsia</taxon>
        <taxon>typhus group</taxon>
    </lineage>
</organism>
<dbReference type="CDD" id="cd19500">
    <property type="entry name" value="RecA-like_Lon"/>
    <property type="match status" value="1"/>
</dbReference>
<evidence type="ECO:0000256" key="7">
    <source>
        <dbReference type="ARBA" id="ARBA00022840"/>
    </source>
</evidence>
<dbReference type="InterPro" id="IPR003593">
    <property type="entry name" value="AAA+_ATPase"/>
</dbReference>
<dbReference type="Proteomes" id="UP000007581">
    <property type="component" value="Chromosome"/>
</dbReference>
<comment type="catalytic activity">
    <reaction evidence="9 10 11">
        <text>Hydrolysis of proteins in presence of ATP.</text>
        <dbReference type="EC" id="3.4.21.53"/>
    </reaction>
</comment>
<dbReference type="SUPFAM" id="SSF52540">
    <property type="entry name" value="P-loop containing nucleoside triphosphate hydrolases"/>
    <property type="match status" value="1"/>
</dbReference>
<sequence length="784" mass="88102">MNKKSLPLMALRDMVLFPGVIAPIFVGRKKSLQALSRTTISEENNTKYILVTLQKKFDQENPSKHELYNTAILAKIIQIVKLPNNTAKILIEAVARVKLSDIKDEESFEANYEIIPDEEILDMHNMRSLVDNAVQLFNKYAMNDKKVNTEIIETINKEISNKTNFINIINILASHLITSLETKQQLLEETSPVKRITTVITTLTSNIVNSETEHALQQRVRKQIEKTQRDYYLHEQMKAIQKELDEDKSELADIEKKIKSLKLSKEAKEKAESEFKKLRAMNQMSAESGVTRNYLETLLSLPWGKYDNSKIDINQAEKILNRDHFGLEKVKERIIEYLAVLQRSNKIRGPILCLIGPPGVGKTSLVKSIAEGMGRKYAKFSLGGVRDEAEIRGHRKTYLGSMPGKILGQLKKVKTSNPVMLLDEIDKMSSDFRGDPASALLEVLDPEQNSHFVDHYLEVEYDLSNVVFIATANSHDLPRALSDRMEKIYISGYVEEEKLQIAKNYLVPKQFKVHKIKKDEITISEDAILDLIRYYTKESGVRALEREICALTRKALKQILADNTVKNISIDSNNLEEFLGAKKYNFGLVEKEDQIGSTTGLAYTEVGGELLTIEALAFSGKGEIKTTGKLGDVMKESAMAAYSCFRSRAPNFGLKYDNYKDFDIHIHVPAGAIPKDGPSAGCALFTTIVSLMTKIPVHRTVAMTGEITLRGNVLPIGGLKEKLLAASRGGIKTVLIPEENVKDLKDIPPNIKENLEIISVSNIDQVLKHALVEMPINKGLSYDL</sequence>
<dbReference type="RefSeq" id="WP_011190898.1">
    <property type="nucleotide sequence ID" value="NC_017066.1"/>
</dbReference>
<dbReference type="EMBL" id="CP003397">
    <property type="protein sequence ID" value="AFE54295.1"/>
    <property type="molecule type" value="Genomic_DNA"/>
</dbReference>
<dbReference type="PANTHER" id="PTHR10046">
    <property type="entry name" value="ATP DEPENDENT LON PROTEASE FAMILY MEMBER"/>
    <property type="match status" value="1"/>
</dbReference>
<dbReference type="SUPFAM" id="SSF88697">
    <property type="entry name" value="PUA domain-like"/>
    <property type="match status" value="1"/>
</dbReference>
<evidence type="ECO:0000256" key="4">
    <source>
        <dbReference type="ARBA" id="ARBA00022741"/>
    </source>
</evidence>
<protein>
    <recommendedName>
        <fullName evidence="9 10">Lon protease</fullName>
        <ecNumber evidence="9 10">3.4.21.53</ecNumber>
    </recommendedName>
    <alternativeName>
        <fullName evidence="9">ATP-dependent protease La</fullName>
    </alternativeName>
</protein>
<evidence type="ECO:0000256" key="10">
    <source>
        <dbReference type="PIRNR" id="PIRNR001174"/>
    </source>
</evidence>
<feature type="coiled-coil region" evidence="13">
    <location>
        <begin position="237"/>
        <end position="281"/>
    </location>
</feature>
<feature type="domain" description="Lon N-terminal" evidence="15">
    <location>
        <begin position="6"/>
        <end position="207"/>
    </location>
</feature>
<keyword evidence="6 9" id="KW-0720">Serine protease</keyword>
<dbReference type="SMART" id="SM00382">
    <property type="entry name" value="AAA"/>
    <property type="match status" value="1"/>
</dbReference>
<evidence type="ECO:0000256" key="13">
    <source>
        <dbReference type="SAM" id="Coils"/>
    </source>
</evidence>
<accession>A0ABM5MV64</accession>
<dbReference type="GO" id="GO:0006508">
    <property type="term" value="P:proteolysis"/>
    <property type="evidence" value="ECO:0007669"/>
    <property type="project" value="UniProtKB-KW"/>
</dbReference>
<evidence type="ECO:0000259" key="15">
    <source>
        <dbReference type="PROSITE" id="PS51787"/>
    </source>
</evidence>
<keyword evidence="7 9" id="KW-0067">ATP-binding</keyword>
<keyword evidence="13" id="KW-0175">Coiled coil</keyword>
<comment type="subcellular location">
    <subcellularLocation>
        <location evidence="1 9 10">Cytoplasm</location>
    </subcellularLocation>
</comment>
<dbReference type="Pfam" id="PF00004">
    <property type="entry name" value="AAA"/>
    <property type="match status" value="1"/>
</dbReference>
<dbReference type="PRINTS" id="PR00830">
    <property type="entry name" value="ENDOLAPTASE"/>
</dbReference>
<dbReference type="InterPro" id="IPR014721">
    <property type="entry name" value="Ribsml_uS5_D2-typ_fold_subgr"/>
</dbReference>
<dbReference type="InterPro" id="IPR020568">
    <property type="entry name" value="Ribosomal_Su5_D2-typ_SF"/>
</dbReference>
<comment type="subunit">
    <text evidence="9 10">Homohexamer. Organized in a ring with a central cavity.</text>
</comment>
<evidence type="ECO:0000313" key="17">
    <source>
        <dbReference type="Proteomes" id="UP000007581"/>
    </source>
</evidence>
<dbReference type="Gene3D" id="1.20.58.1480">
    <property type="match status" value="1"/>
</dbReference>
<dbReference type="InterPro" id="IPR003959">
    <property type="entry name" value="ATPase_AAA_core"/>
</dbReference>
<dbReference type="PROSITE" id="PS51787">
    <property type="entry name" value="LON_N"/>
    <property type="match status" value="1"/>
</dbReference>
<evidence type="ECO:0000256" key="3">
    <source>
        <dbReference type="ARBA" id="ARBA00022670"/>
    </source>
</evidence>
<dbReference type="EC" id="3.4.21.53" evidence="9 10"/>
<keyword evidence="4 9" id="KW-0547">Nucleotide-binding</keyword>
<evidence type="ECO:0000256" key="12">
    <source>
        <dbReference type="RuleBase" id="RU000591"/>
    </source>
</evidence>
<evidence type="ECO:0000256" key="8">
    <source>
        <dbReference type="ARBA" id="ARBA00023016"/>
    </source>
</evidence>
<name>A0ABM5MV64_RICTP</name>
<dbReference type="PROSITE" id="PS01046">
    <property type="entry name" value="LON_SER"/>
    <property type="match status" value="1"/>
</dbReference>
<dbReference type="InterPro" id="IPR004815">
    <property type="entry name" value="Lon_bac/euk-typ"/>
</dbReference>
<dbReference type="Gene3D" id="1.10.8.60">
    <property type="match status" value="1"/>
</dbReference>
<dbReference type="GO" id="GO:0008233">
    <property type="term" value="F:peptidase activity"/>
    <property type="evidence" value="ECO:0007669"/>
    <property type="project" value="UniProtKB-KW"/>
</dbReference>
<evidence type="ECO:0000259" key="14">
    <source>
        <dbReference type="PROSITE" id="PS51786"/>
    </source>
</evidence>
<dbReference type="InterPro" id="IPR054594">
    <property type="entry name" value="Lon_lid"/>
</dbReference>
<feature type="active site" evidence="9 11">
    <location>
        <position position="679"/>
    </location>
</feature>
<keyword evidence="3 9" id="KW-0645">Protease</keyword>
<dbReference type="InterPro" id="IPR008269">
    <property type="entry name" value="Lon_proteolytic"/>
</dbReference>
<evidence type="ECO:0000256" key="9">
    <source>
        <dbReference type="HAMAP-Rule" id="MF_01973"/>
    </source>
</evidence>